<keyword evidence="11" id="KW-0256">Endoplasmic reticulum</keyword>
<evidence type="ECO:0000256" key="15">
    <source>
        <dbReference type="PROSITE-ProRule" id="PRU00175"/>
    </source>
</evidence>
<evidence type="ECO:0000256" key="6">
    <source>
        <dbReference type="ARBA" id="ARBA00022679"/>
    </source>
</evidence>
<dbReference type="AlphaFoldDB" id="A0A098VXU6"/>
<dbReference type="InterPro" id="IPR013083">
    <property type="entry name" value="Znf_RING/FYVE/PHD"/>
</dbReference>
<dbReference type="PANTHER" id="PTHR22763:SF184">
    <property type="entry name" value="E3 UBIQUITIN-PROTEIN LIGASE SYNOVIOLIN"/>
    <property type="match status" value="1"/>
</dbReference>
<evidence type="ECO:0000313" key="20">
    <source>
        <dbReference type="Proteomes" id="UP000029725"/>
    </source>
</evidence>
<dbReference type="Pfam" id="PF13639">
    <property type="entry name" value="zf-RING_2"/>
    <property type="match status" value="1"/>
</dbReference>
<dbReference type="CDD" id="cd16479">
    <property type="entry name" value="RING-H2_synoviolin"/>
    <property type="match status" value="1"/>
</dbReference>
<dbReference type="GO" id="GO:0005789">
    <property type="term" value="C:endoplasmic reticulum membrane"/>
    <property type="evidence" value="ECO:0007669"/>
    <property type="project" value="UniProtKB-SubCell"/>
</dbReference>
<feature type="transmembrane region" description="Helical" evidence="17">
    <location>
        <begin position="57"/>
        <end position="74"/>
    </location>
</feature>
<dbReference type="OrthoDB" id="7759664at2759"/>
<dbReference type="GO" id="GO:0008270">
    <property type="term" value="F:zinc ion binding"/>
    <property type="evidence" value="ECO:0007669"/>
    <property type="project" value="UniProtKB-KW"/>
</dbReference>
<dbReference type="GeneID" id="25258520"/>
<feature type="compositionally biased region" description="Polar residues" evidence="16">
    <location>
        <begin position="328"/>
        <end position="345"/>
    </location>
</feature>
<protein>
    <recommendedName>
        <fullName evidence="5">RING-type E3 ubiquitin transferase</fullName>
        <ecNumber evidence="5">2.3.2.27</ecNumber>
    </recommendedName>
</protein>
<evidence type="ECO:0000256" key="9">
    <source>
        <dbReference type="ARBA" id="ARBA00022771"/>
    </source>
</evidence>
<organism evidence="19 20">
    <name type="scientific">Mitosporidium daphniae</name>
    <dbReference type="NCBI Taxonomy" id="1485682"/>
    <lineage>
        <taxon>Eukaryota</taxon>
        <taxon>Fungi</taxon>
        <taxon>Fungi incertae sedis</taxon>
        <taxon>Microsporidia</taxon>
        <taxon>Mitosporidium</taxon>
    </lineage>
</organism>
<dbReference type="RefSeq" id="XP_013239032.1">
    <property type="nucleotide sequence ID" value="XM_013383578.1"/>
</dbReference>
<evidence type="ECO:0000256" key="13">
    <source>
        <dbReference type="ARBA" id="ARBA00022989"/>
    </source>
</evidence>
<dbReference type="Proteomes" id="UP000029725">
    <property type="component" value="Unassembled WGS sequence"/>
</dbReference>
<dbReference type="PANTHER" id="PTHR22763">
    <property type="entry name" value="RING ZINC FINGER PROTEIN"/>
    <property type="match status" value="1"/>
</dbReference>
<dbReference type="EMBL" id="JMKJ01000060">
    <property type="protein sequence ID" value="KGG52596.1"/>
    <property type="molecule type" value="Genomic_DNA"/>
</dbReference>
<evidence type="ECO:0000256" key="4">
    <source>
        <dbReference type="ARBA" id="ARBA00010089"/>
    </source>
</evidence>
<keyword evidence="6" id="KW-0808">Transferase</keyword>
<accession>A0A098VXU6</accession>
<comment type="similarity">
    <text evidence="4">Belongs to the HRD1 family.</text>
</comment>
<keyword evidence="10" id="KW-0833">Ubl conjugation pathway</keyword>
<comment type="caution">
    <text evidence="19">The sequence shown here is derived from an EMBL/GenBank/DDBJ whole genome shotgun (WGS) entry which is preliminary data.</text>
</comment>
<reference evidence="19 20" key="1">
    <citation type="submission" date="2014-04" db="EMBL/GenBank/DDBJ databases">
        <title>A new species of microsporidia sheds light on the evolution of extreme parasitism.</title>
        <authorList>
            <person name="Haag K.L."/>
            <person name="James T.Y."/>
            <person name="Larsson R."/>
            <person name="Schaer T.M."/>
            <person name="Refardt D."/>
            <person name="Pombert J.-F."/>
            <person name="Ebert D."/>
        </authorList>
    </citation>
    <scope>NUCLEOTIDE SEQUENCE [LARGE SCALE GENOMIC DNA]</scope>
    <source>
        <strain evidence="19 20">UGP3</strain>
        <tissue evidence="19">Spores</tissue>
    </source>
</reference>
<evidence type="ECO:0000313" key="19">
    <source>
        <dbReference type="EMBL" id="KGG52596.1"/>
    </source>
</evidence>
<dbReference type="InterPro" id="IPR050731">
    <property type="entry name" value="HRD1_E3_ubiq-ligases"/>
</dbReference>
<dbReference type="PROSITE" id="PS50089">
    <property type="entry name" value="ZF_RING_2"/>
    <property type="match status" value="1"/>
</dbReference>
<feature type="transmembrane region" description="Helical" evidence="17">
    <location>
        <begin position="95"/>
        <end position="114"/>
    </location>
</feature>
<name>A0A098VXU6_9MICR</name>
<evidence type="ECO:0000256" key="16">
    <source>
        <dbReference type="SAM" id="MobiDB-lite"/>
    </source>
</evidence>
<dbReference type="SMART" id="SM00184">
    <property type="entry name" value="RING"/>
    <property type="match status" value="1"/>
</dbReference>
<dbReference type="SUPFAM" id="SSF57850">
    <property type="entry name" value="RING/U-box"/>
    <property type="match status" value="1"/>
</dbReference>
<feature type="domain" description="RING-type" evidence="18">
    <location>
        <begin position="256"/>
        <end position="294"/>
    </location>
</feature>
<feature type="transmembrane region" description="Helical" evidence="17">
    <location>
        <begin position="165"/>
        <end position="184"/>
    </location>
</feature>
<keyword evidence="7 17" id="KW-0812">Transmembrane</keyword>
<dbReference type="InterPro" id="IPR058051">
    <property type="entry name" value="Znf_RING_synoviolin"/>
</dbReference>
<dbReference type="InterPro" id="IPR001841">
    <property type="entry name" value="Znf_RING"/>
</dbReference>
<keyword evidence="20" id="KW-1185">Reference proteome</keyword>
<evidence type="ECO:0000256" key="17">
    <source>
        <dbReference type="SAM" id="Phobius"/>
    </source>
</evidence>
<evidence type="ECO:0000256" key="7">
    <source>
        <dbReference type="ARBA" id="ARBA00022692"/>
    </source>
</evidence>
<evidence type="ECO:0000256" key="8">
    <source>
        <dbReference type="ARBA" id="ARBA00022723"/>
    </source>
</evidence>
<evidence type="ECO:0000256" key="3">
    <source>
        <dbReference type="ARBA" id="ARBA00004906"/>
    </source>
</evidence>
<keyword evidence="8" id="KW-0479">Metal-binding</keyword>
<comment type="catalytic activity">
    <reaction evidence="1">
        <text>S-ubiquitinyl-[E2 ubiquitin-conjugating enzyme]-L-cysteine + [acceptor protein]-L-lysine = [E2 ubiquitin-conjugating enzyme]-L-cysteine + N(6)-ubiquitinyl-[acceptor protein]-L-lysine.</text>
        <dbReference type="EC" id="2.3.2.27"/>
    </reaction>
</comment>
<evidence type="ECO:0000256" key="10">
    <source>
        <dbReference type="ARBA" id="ARBA00022786"/>
    </source>
</evidence>
<comment type="pathway">
    <text evidence="3">Protein modification; protein ubiquitination.</text>
</comment>
<keyword evidence="14 17" id="KW-0472">Membrane</keyword>
<feature type="transmembrane region" description="Helical" evidence="17">
    <location>
        <begin position="120"/>
        <end position="144"/>
    </location>
</feature>
<evidence type="ECO:0000259" key="18">
    <source>
        <dbReference type="PROSITE" id="PS50089"/>
    </source>
</evidence>
<feature type="region of interest" description="Disordered" evidence="16">
    <location>
        <begin position="324"/>
        <end position="352"/>
    </location>
</feature>
<keyword evidence="13 17" id="KW-1133">Transmembrane helix</keyword>
<gene>
    <name evidence="19" type="ORF">DI09_154p60</name>
</gene>
<feature type="transmembrane region" description="Helical" evidence="17">
    <location>
        <begin position="190"/>
        <end position="210"/>
    </location>
</feature>
<dbReference type="GO" id="GO:0043161">
    <property type="term" value="P:proteasome-mediated ubiquitin-dependent protein catabolic process"/>
    <property type="evidence" value="ECO:0007669"/>
    <property type="project" value="TreeGrafter"/>
</dbReference>
<keyword evidence="9 15" id="KW-0863">Zinc-finger</keyword>
<dbReference type="Gene3D" id="3.30.40.10">
    <property type="entry name" value="Zinc/RING finger domain, C3HC4 (zinc finger)"/>
    <property type="match status" value="1"/>
</dbReference>
<dbReference type="Pfam" id="PF25563">
    <property type="entry name" value="TPR_SYVN1_N"/>
    <property type="match status" value="1"/>
</dbReference>
<evidence type="ECO:0000256" key="1">
    <source>
        <dbReference type="ARBA" id="ARBA00000900"/>
    </source>
</evidence>
<dbReference type="InterPro" id="IPR057992">
    <property type="entry name" value="TPR_SYVN1_N"/>
</dbReference>
<proteinExistence type="inferred from homology"/>
<evidence type="ECO:0000256" key="5">
    <source>
        <dbReference type="ARBA" id="ARBA00012483"/>
    </source>
</evidence>
<evidence type="ECO:0000256" key="12">
    <source>
        <dbReference type="ARBA" id="ARBA00022833"/>
    </source>
</evidence>
<dbReference type="EC" id="2.3.2.27" evidence="5"/>
<evidence type="ECO:0000256" key="11">
    <source>
        <dbReference type="ARBA" id="ARBA00022824"/>
    </source>
</evidence>
<dbReference type="HOGENOM" id="CLU_015061_0_1_1"/>
<keyword evidence="12" id="KW-0862">Zinc</keyword>
<evidence type="ECO:0000256" key="14">
    <source>
        <dbReference type="ARBA" id="ARBA00023136"/>
    </source>
</evidence>
<dbReference type="GO" id="GO:0061630">
    <property type="term" value="F:ubiquitin protein ligase activity"/>
    <property type="evidence" value="ECO:0007669"/>
    <property type="project" value="UniProtKB-EC"/>
</dbReference>
<evidence type="ECO:0000256" key="2">
    <source>
        <dbReference type="ARBA" id="ARBA00004477"/>
    </source>
</evidence>
<dbReference type="GO" id="GO:0036503">
    <property type="term" value="P:ERAD pathway"/>
    <property type="evidence" value="ECO:0007669"/>
    <property type="project" value="TreeGrafter"/>
</dbReference>
<sequence length="383" mass="43975">MCTFFYFCILVCMGLQAVFFGPLRIIEHEHMYENTWYALSEILMAMTIFKDEFNTRFAFFFGILLVGKLAHGLLKDRLDFMEQTAVLNRIFHLRMIYLLLVLFFLDVGFLRYSIGQISTYGPSMMLIFAFEAGILTVSLISSAAKYGFNIYDSSLAPEEWESKSIAMVYLDIISGTFTMLSSIIDFFRLLLYGTFFGAVTGLYGLPIHIIRDFYLTVKSLATRIQDLRRFLQATQNMEERYMDATEQDLGASDRLCIICREDMQSAKKLDCGHMFHFKCLKSWLERQQSCPTCRSPILARSPHAAPQNSQPNVSTARESPVLRYGHWSGSNSGHPASPFESPQQLEDSDFNEVTRQIEGLRRIQSQISGVIAEFDRFKSENEH</sequence>
<comment type="subcellular location">
    <subcellularLocation>
        <location evidence="2">Endoplasmic reticulum membrane</location>
        <topology evidence="2">Multi-pass membrane protein</topology>
    </subcellularLocation>
</comment>
<dbReference type="VEuPathDB" id="MicrosporidiaDB:DI09_154p60"/>